<sequence>MKKPFKLLIAVPCMDYMHVDFVNSLLKLCQHLQREGINYHTEILSGTLVYLARNKLASKATCEGYTHILFLDSDMVFDESIVETLCFCGKDFVCGAFQSRRAPYGSCIFSSLKPVRRVKEYGIEPFQVEGCGMACTMISTEIIKEVQSQYGNPFDPAIIEDITFGEDTAFCWRARKCGFEIWCEPTARCGHIAHVPIWPGEEPAT</sequence>
<evidence type="ECO:0000313" key="2">
    <source>
        <dbReference type="Proteomes" id="UP000192328"/>
    </source>
</evidence>
<organism evidence="1 2">
    <name type="scientific">Aristaeella lactis</name>
    <dbReference type="NCBI Taxonomy" id="3046383"/>
    <lineage>
        <taxon>Bacteria</taxon>
        <taxon>Bacillati</taxon>
        <taxon>Bacillota</taxon>
        <taxon>Clostridia</taxon>
        <taxon>Eubacteriales</taxon>
        <taxon>Aristaeellaceae</taxon>
        <taxon>Aristaeella</taxon>
    </lineage>
</organism>
<reference evidence="1" key="1">
    <citation type="submission" date="2017-04" db="EMBL/GenBank/DDBJ databases">
        <authorList>
            <person name="Varghese N."/>
            <person name="Submissions S."/>
        </authorList>
    </citation>
    <scope>NUCLEOTIDE SEQUENCE</scope>
    <source>
        <strain evidence="1">WTE2008</strain>
    </source>
</reference>
<name>A0AC61PIN6_9FIRM</name>
<comment type="caution">
    <text evidence="1">The sequence shown here is derived from an EMBL/GenBank/DDBJ whole genome shotgun (WGS) entry which is preliminary data.</text>
</comment>
<keyword evidence="2" id="KW-1185">Reference proteome</keyword>
<gene>
    <name evidence="1" type="ORF">SAMN06297397_0580</name>
</gene>
<evidence type="ECO:0000313" key="1">
    <source>
        <dbReference type="EMBL" id="SMC39467.1"/>
    </source>
</evidence>
<proteinExistence type="predicted"/>
<dbReference type="EMBL" id="FWXZ01000001">
    <property type="protein sequence ID" value="SMC39467.1"/>
    <property type="molecule type" value="Genomic_DNA"/>
</dbReference>
<accession>A0AC61PIN6</accession>
<dbReference type="Proteomes" id="UP000192328">
    <property type="component" value="Unassembled WGS sequence"/>
</dbReference>
<protein>
    <submittedName>
        <fullName evidence="1">Uncharacterized protein</fullName>
    </submittedName>
</protein>